<evidence type="ECO:0000313" key="1">
    <source>
        <dbReference type="EMBL" id="SVC46744.1"/>
    </source>
</evidence>
<dbReference type="EMBL" id="UINC01092826">
    <property type="protein sequence ID" value="SVC46744.1"/>
    <property type="molecule type" value="Genomic_DNA"/>
</dbReference>
<proteinExistence type="predicted"/>
<gene>
    <name evidence="1" type="ORF">METZ01_LOCUS299598</name>
</gene>
<organism evidence="1">
    <name type="scientific">marine metagenome</name>
    <dbReference type="NCBI Taxonomy" id="408172"/>
    <lineage>
        <taxon>unclassified sequences</taxon>
        <taxon>metagenomes</taxon>
        <taxon>ecological metagenomes</taxon>
    </lineage>
</organism>
<evidence type="ECO:0008006" key="2">
    <source>
        <dbReference type="Google" id="ProtNLM"/>
    </source>
</evidence>
<name>A0A382MCS0_9ZZZZ</name>
<reference evidence="1" key="1">
    <citation type="submission" date="2018-05" db="EMBL/GenBank/DDBJ databases">
        <authorList>
            <person name="Lanie J.A."/>
            <person name="Ng W.-L."/>
            <person name="Kazmierczak K.M."/>
            <person name="Andrzejewski T.M."/>
            <person name="Davidsen T.M."/>
            <person name="Wayne K.J."/>
            <person name="Tettelin H."/>
            <person name="Glass J.I."/>
            <person name="Rusch D."/>
            <person name="Podicherti R."/>
            <person name="Tsui H.-C.T."/>
            <person name="Winkler M.E."/>
        </authorList>
    </citation>
    <scope>NUCLEOTIDE SEQUENCE</scope>
</reference>
<protein>
    <recommendedName>
        <fullName evidence="2">Heparin-sulfate lyase N-terminal domain-containing protein</fullName>
    </recommendedName>
</protein>
<sequence length="217" mass="24620">MDYDRHVDARAEQILAAVRQSGRNSMWSVHAQLHTQAEAADLADQVIEAVDRTLYEIVAGGDDAKLGGPFHILPAMLLLCRWEAVMDSAAIESIRSFFLEGVQARGNTENHWLMYYTGNLLAAERWSDASNMWNGCSPEAMRREATRWILGTIERTARLGHHEYDSPGYHVEHMAPLIGLFEHTRDEHLRKQVERVLTLKMADMALEYFNGSWAGSH</sequence>
<dbReference type="AlphaFoldDB" id="A0A382MCS0"/>
<accession>A0A382MCS0</accession>